<proteinExistence type="predicted"/>
<dbReference type="Proteomes" id="UP000297273">
    <property type="component" value="Unassembled WGS sequence"/>
</dbReference>
<comment type="caution">
    <text evidence="1">The sequence shown here is derived from an EMBL/GenBank/DDBJ whole genome shotgun (WGS) entry which is preliminary data.</text>
</comment>
<sequence>MYLTLFHPSRSKSFVLVKYLYRLVRKGIRPILIVPKTSVSMEDGLALGRMVSKISNEETQVVLTFAESFTQAVSFCTELGSGKLGSSGRDLPVFLDVTHLQDSRQDRDLGEMIQGLGEKWTSLFPLTCFLEIGRDSSRLGEASGRTSLFQISSLVLERKGGMWKRLKEEPGPSLSEDWTEDLIYTLLPEKN</sequence>
<keyword evidence="3" id="KW-1185">Reference proteome</keyword>
<name>A0A5F1ZXH6_9LEPT</name>
<dbReference type="EMBL" id="RQER01000006">
    <property type="protein sequence ID" value="TGK01209.1"/>
    <property type="molecule type" value="Genomic_DNA"/>
</dbReference>
<dbReference type="Proteomes" id="UP000297946">
    <property type="component" value="Unassembled WGS sequence"/>
</dbReference>
<evidence type="ECO:0000313" key="2">
    <source>
        <dbReference type="EMBL" id="TGL42341.1"/>
    </source>
</evidence>
<protein>
    <submittedName>
        <fullName evidence="1">Uncharacterized protein</fullName>
    </submittedName>
</protein>
<accession>A0A5F1ZXH6</accession>
<evidence type="ECO:0000313" key="4">
    <source>
        <dbReference type="Proteomes" id="UP000297946"/>
    </source>
</evidence>
<dbReference type="RefSeq" id="WP_135645269.1">
    <property type="nucleotide sequence ID" value="NZ_RQER01000006.1"/>
</dbReference>
<dbReference type="AlphaFoldDB" id="A0A5F1ZXH6"/>
<gene>
    <name evidence="1" type="ORF">EHO57_09690</name>
    <name evidence="2" type="ORF">EHQ53_09185</name>
</gene>
<evidence type="ECO:0000313" key="3">
    <source>
        <dbReference type="Proteomes" id="UP000297273"/>
    </source>
</evidence>
<dbReference type="OrthoDB" id="324990at2"/>
<organism evidence="1 4">
    <name type="scientific">Leptospira langatensis</name>
    <dbReference type="NCBI Taxonomy" id="2484983"/>
    <lineage>
        <taxon>Bacteria</taxon>
        <taxon>Pseudomonadati</taxon>
        <taxon>Spirochaetota</taxon>
        <taxon>Spirochaetia</taxon>
        <taxon>Leptospirales</taxon>
        <taxon>Leptospiraceae</taxon>
        <taxon>Leptospira</taxon>
    </lineage>
</organism>
<dbReference type="EMBL" id="RQGC01000004">
    <property type="protein sequence ID" value="TGL42341.1"/>
    <property type="molecule type" value="Genomic_DNA"/>
</dbReference>
<reference evidence="1 4" key="2">
    <citation type="journal article" date="2019" name="PLoS Negl. Trop. Dis.">
        <title>Revisiting the worldwide diversity of Leptospira species in the environment.</title>
        <authorList>
            <person name="Vincent A.T."/>
            <person name="Schiettekatte O."/>
            <person name="Bourhy P."/>
            <person name="Veyrier F.J."/>
            <person name="Picardeau M."/>
        </authorList>
    </citation>
    <scope>NUCLEOTIDE SEQUENCE [LARGE SCALE GENOMIC DNA]</scope>
    <source>
        <strain evidence="2">201702690</strain>
        <strain evidence="1 4">SSW18</strain>
    </source>
</reference>
<evidence type="ECO:0000313" key="1">
    <source>
        <dbReference type="EMBL" id="TGK01209.1"/>
    </source>
</evidence>
<reference evidence="2" key="1">
    <citation type="submission" date="2018-10" db="EMBL/GenBank/DDBJ databases">
        <authorList>
            <person name="Vincent A.T."/>
            <person name="Schiettekatte O."/>
            <person name="Bourhy P."/>
            <person name="Veyrier F.J."/>
            <person name="Picardeau M."/>
        </authorList>
    </citation>
    <scope>NUCLEOTIDE SEQUENCE</scope>
    <source>
        <strain evidence="2">201702690</strain>
    </source>
</reference>